<organism evidence="2 3">
    <name type="scientific">Hymenobacter negativus</name>
    <dbReference type="NCBI Taxonomy" id="2795026"/>
    <lineage>
        <taxon>Bacteria</taxon>
        <taxon>Pseudomonadati</taxon>
        <taxon>Bacteroidota</taxon>
        <taxon>Cytophagia</taxon>
        <taxon>Cytophagales</taxon>
        <taxon>Hymenobacteraceae</taxon>
        <taxon>Hymenobacter</taxon>
    </lineage>
</organism>
<feature type="region of interest" description="Disordered" evidence="1">
    <location>
        <begin position="35"/>
        <end position="59"/>
    </location>
</feature>
<dbReference type="EMBL" id="JAGETZ010000001">
    <property type="protein sequence ID" value="MBO2007551.1"/>
    <property type="molecule type" value="Genomic_DNA"/>
</dbReference>
<evidence type="ECO:0000256" key="1">
    <source>
        <dbReference type="SAM" id="MobiDB-lite"/>
    </source>
</evidence>
<accession>A0ABS3Q8U7</accession>
<dbReference type="RefSeq" id="WP_208173089.1">
    <property type="nucleotide sequence ID" value="NZ_JAGETZ010000001.1"/>
</dbReference>
<evidence type="ECO:0000313" key="2">
    <source>
        <dbReference type="EMBL" id="MBO2007551.1"/>
    </source>
</evidence>
<sequence length="100" mass="10985">MQRIHLRTVLAEIDQHEENGQGRAFSLQYFKTDGTRGRKPAARKGGLSGVGPAASPTSGGFRYKVKEKGTLQLVDCETSQSFALKICLLTHFNGQRILHA</sequence>
<keyword evidence="3" id="KW-1185">Reference proteome</keyword>
<comment type="caution">
    <text evidence="2">The sequence shown here is derived from an EMBL/GenBank/DDBJ whole genome shotgun (WGS) entry which is preliminary data.</text>
</comment>
<dbReference type="Proteomes" id="UP000664369">
    <property type="component" value="Unassembled WGS sequence"/>
</dbReference>
<name>A0ABS3Q8U7_9BACT</name>
<reference evidence="2 3" key="1">
    <citation type="submission" date="2021-03" db="EMBL/GenBank/DDBJ databases">
        <authorList>
            <person name="Kim M.K."/>
        </authorList>
    </citation>
    <scope>NUCLEOTIDE SEQUENCE [LARGE SCALE GENOMIC DNA]</scope>
    <source>
        <strain evidence="2 3">BT442</strain>
    </source>
</reference>
<evidence type="ECO:0000313" key="3">
    <source>
        <dbReference type="Proteomes" id="UP000664369"/>
    </source>
</evidence>
<gene>
    <name evidence="2" type="ORF">J4E00_00715</name>
</gene>
<protein>
    <submittedName>
        <fullName evidence="2">Uncharacterized protein</fullName>
    </submittedName>
</protein>
<proteinExistence type="predicted"/>